<dbReference type="Gene3D" id="3.40.630.30">
    <property type="match status" value="1"/>
</dbReference>
<dbReference type="RefSeq" id="WP_126121503.1">
    <property type="nucleotide sequence ID" value="NZ_RXHJ01000016.1"/>
</dbReference>
<dbReference type="EMBL" id="RXHJ01000016">
    <property type="protein sequence ID" value="RSZ61717.1"/>
    <property type="molecule type" value="Genomic_DNA"/>
</dbReference>
<reference evidence="1 2" key="1">
    <citation type="submission" date="2018-12" db="EMBL/GenBank/DDBJ databases">
        <title>YIM 101343 draft genome.</title>
        <authorList>
            <person name="Chen X."/>
        </authorList>
    </citation>
    <scope>NUCLEOTIDE SEQUENCE [LARGE SCALE GENOMIC DNA]</scope>
    <source>
        <strain evidence="1 2">YIM 101343</strain>
    </source>
</reference>
<name>A0A430HWD6_9CORY</name>
<accession>A0A430HWD6</accession>
<organism evidence="1 2">
    <name type="scientific">Corynebacterium hylobatis</name>
    <dbReference type="NCBI Taxonomy" id="1859290"/>
    <lineage>
        <taxon>Bacteria</taxon>
        <taxon>Bacillati</taxon>
        <taxon>Actinomycetota</taxon>
        <taxon>Actinomycetes</taxon>
        <taxon>Mycobacteriales</taxon>
        <taxon>Corynebacteriaceae</taxon>
        <taxon>Corynebacterium</taxon>
    </lineage>
</organism>
<dbReference type="OrthoDB" id="4408039at2"/>
<protein>
    <submittedName>
        <fullName evidence="1">N-acetyltransferase</fullName>
    </submittedName>
</protein>
<evidence type="ECO:0000313" key="1">
    <source>
        <dbReference type="EMBL" id="RSZ61717.1"/>
    </source>
</evidence>
<dbReference type="InterPro" id="IPR016181">
    <property type="entry name" value="Acyl_CoA_acyltransferase"/>
</dbReference>
<evidence type="ECO:0000313" key="2">
    <source>
        <dbReference type="Proteomes" id="UP000274907"/>
    </source>
</evidence>
<gene>
    <name evidence="1" type="ORF">EAH68_11595</name>
</gene>
<dbReference type="GO" id="GO:0016740">
    <property type="term" value="F:transferase activity"/>
    <property type="evidence" value="ECO:0007669"/>
    <property type="project" value="UniProtKB-KW"/>
</dbReference>
<sequence>MRFIPVDRPVPGTEPADAVRNLVFLANLAAQETTGDTASSTSVERVQHRLRGSAEYDTLAFALELDPEDDYAGYLLVSTPLLEDTHVMEAEVILDAGHLPLPGHPLSTGAHEVLDLLYAEAEALAARHGRSTVQTWLLHPATEEPGSGDWAGLLRGRGYELGLTEIQGVVSVDVPAPDWPPTLRIDVVRNLTFPTPLIDDVLALYRQASLDVPTGGLDAGEVDWTPQRLGAAARRVVNTGREMVSVVLSDADGVIGISEITRFPGSEPEVAEQGLTVIAPRARGRGLGLAVKREVLRQAAAALPGVKRVYTSNATANTWMIGINRQLGWRVVSGGSGWQLRL</sequence>
<keyword evidence="2" id="KW-1185">Reference proteome</keyword>
<dbReference type="AlphaFoldDB" id="A0A430HWD6"/>
<dbReference type="Proteomes" id="UP000274907">
    <property type="component" value="Unassembled WGS sequence"/>
</dbReference>
<dbReference type="SUPFAM" id="SSF55729">
    <property type="entry name" value="Acyl-CoA N-acyltransferases (Nat)"/>
    <property type="match status" value="1"/>
</dbReference>
<keyword evidence="1" id="KW-0808">Transferase</keyword>
<proteinExistence type="predicted"/>
<comment type="caution">
    <text evidence="1">The sequence shown here is derived from an EMBL/GenBank/DDBJ whole genome shotgun (WGS) entry which is preliminary data.</text>
</comment>